<name>A0A837CGG8_9BRAD</name>
<gene>
    <name evidence="9" type="ORF">BJA5080_00695</name>
</gene>
<dbReference type="PANTHER" id="PTHR32063:SF28">
    <property type="entry name" value="BLR2861 PROTEIN"/>
    <property type="match status" value="1"/>
</dbReference>
<feature type="transmembrane region" description="Helical" evidence="8">
    <location>
        <begin position="895"/>
        <end position="915"/>
    </location>
</feature>
<dbReference type="Gene3D" id="3.30.70.1320">
    <property type="entry name" value="Multidrug efflux transporter AcrB pore domain like"/>
    <property type="match status" value="1"/>
</dbReference>
<evidence type="ECO:0000256" key="5">
    <source>
        <dbReference type="ARBA" id="ARBA00022692"/>
    </source>
</evidence>
<dbReference type="Gene3D" id="3.30.2090.10">
    <property type="entry name" value="Multidrug efflux transporter AcrB TolC docking domain, DN and DC subdomains"/>
    <property type="match status" value="2"/>
</dbReference>
<feature type="transmembrane region" description="Helical" evidence="8">
    <location>
        <begin position="34"/>
        <end position="55"/>
    </location>
</feature>
<dbReference type="SUPFAM" id="SSF82714">
    <property type="entry name" value="Multidrug efflux transporter AcrB TolC docking domain, DN and DC subdomains"/>
    <property type="match status" value="2"/>
</dbReference>
<proteinExistence type="predicted"/>
<keyword evidence="5 8" id="KW-0812">Transmembrane</keyword>
<dbReference type="Gene3D" id="3.30.70.1440">
    <property type="entry name" value="Multidrug efflux transporter AcrB pore domain"/>
    <property type="match status" value="1"/>
</dbReference>
<evidence type="ECO:0000313" key="9">
    <source>
        <dbReference type="EMBL" id="KGJ68406.1"/>
    </source>
</evidence>
<keyword evidence="3" id="KW-1003">Cell membrane</keyword>
<dbReference type="InterPro" id="IPR001036">
    <property type="entry name" value="Acrflvin-R"/>
</dbReference>
<dbReference type="SUPFAM" id="SSF82866">
    <property type="entry name" value="Multidrug efflux transporter AcrB transmembrane domain"/>
    <property type="match status" value="2"/>
</dbReference>
<evidence type="ECO:0000256" key="2">
    <source>
        <dbReference type="ARBA" id="ARBA00022448"/>
    </source>
</evidence>
<keyword evidence="2" id="KW-0813">Transport</keyword>
<dbReference type="PANTHER" id="PTHR32063">
    <property type="match status" value="1"/>
</dbReference>
<feature type="transmembrane region" description="Helical" evidence="8">
    <location>
        <begin position="921"/>
        <end position="945"/>
    </location>
</feature>
<feature type="transmembrane region" description="Helical" evidence="8">
    <location>
        <begin position="360"/>
        <end position="378"/>
    </location>
</feature>
<keyword evidence="4" id="KW-0997">Cell inner membrane</keyword>
<comment type="subcellular location">
    <subcellularLocation>
        <location evidence="1">Cell inner membrane</location>
        <topology evidence="1">Multi-pass membrane protein</topology>
    </subcellularLocation>
</comment>
<feature type="transmembrane region" description="Helical" evidence="8">
    <location>
        <begin position="485"/>
        <end position="512"/>
    </location>
</feature>
<keyword evidence="7 8" id="KW-0472">Membrane</keyword>
<accession>A0A837CGG8</accession>
<feature type="transmembrane region" description="Helical" evidence="8">
    <location>
        <begin position="411"/>
        <end position="432"/>
    </location>
</feature>
<dbReference type="Proteomes" id="UP000024900">
    <property type="component" value="Unassembled WGS sequence"/>
</dbReference>
<feature type="transmembrane region" description="Helical" evidence="8">
    <location>
        <begin position="999"/>
        <end position="1025"/>
    </location>
</feature>
<dbReference type="NCBIfam" id="NF033617">
    <property type="entry name" value="RND_permease_2"/>
    <property type="match status" value="1"/>
</dbReference>
<dbReference type="Gene3D" id="3.30.70.1430">
    <property type="entry name" value="Multidrug efflux transporter AcrB pore domain"/>
    <property type="match status" value="2"/>
</dbReference>
<dbReference type="Pfam" id="PF00873">
    <property type="entry name" value="ACR_tran"/>
    <property type="match status" value="1"/>
</dbReference>
<evidence type="ECO:0000256" key="7">
    <source>
        <dbReference type="ARBA" id="ARBA00023136"/>
    </source>
</evidence>
<feature type="transmembrane region" description="Helical" evidence="8">
    <location>
        <begin position="869"/>
        <end position="888"/>
    </location>
</feature>
<protein>
    <submittedName>
        <fullName evidence="9">Putative RND efflux transporter</fullName>
    </submittedName>
</protein>
<dbReference type="PRINTS" id="PR00702">
    <property type="entry name" value="ACRIFLAVINRP"/>
</dbReference>
<evidence type="ECO:0000256" key="3">
    <source>
        <dbReference type="ARBA" id="ARBA00022475"/>
    </source>
</evidence>
<feature type="transmembrane region" description="Helical" evidence="8">
    <location>
        <begin position="966"/>
        <end position="987"/>
    </location>
</feature>
<dbReference type="GO" id="GO:0005886">
    <property type="term" value="C:plasma membrane"/>
    <property type="evidence" value="ECO:0007669"/>
    <property type="project" value="UniProtKB-SubCell"/>
</dbReference>
<evidence type="ECO:0000256" key="8">
    <source>
        <dbReference type="SAM" id="Phobius"/>
    </source>
</evidence>
<feature type="transmembrane region" description="Helical" evidence="8">
    <location>
        <begin position="453"/>
        <end position="473"/>
    </location>
</feature>
<comment type="caution">
    <text evidence="9">The sequence shown here is derived from an EMBL/GenBank/DDBJ whole genome shotgun (WGS) entry which is preliminary data.</text>
</comment>
<dbReference type="InterPro" id="IPR027463">
    <property type="entry name" value="AcrB_DN_DC_subdom"/>
</dbReference>
<reference evidence="9 10" key="1">
    <citation type="journal article" date="2014" name="BMC Genomics">
        <title>Comparative genomics of Bradyrhizobium japonicum CPAC 15 and Bradyrhizobium diazoefficiens CPAC 7: elite model strains for understanding symbiotic performance with soybean.</title>
        <authorList>
            <person name="Siqueira A.F."/>
            <person name="Ormeno-Orrillo E."/>
            <person name="Souza R.C."/>
            <person name="Rodrigues E.P."/>
            <person name="Almeida L.G."/>
            <person name="Barcellos F.G."/>
            <person name="Batista J.S."/>
            <person name="Nakatami A.S."/>
            <person name="Martinez-Romero E."/>
            <person name="Vasconcelos A.T."/>
            <person name="Hungria M."/>
        </authorList>
    </citation>
    <scope>NUCLEOTIDE SEQUENCE [LARGE SCALE GENOMIC DNA]</scope>
    <source>
        <strain evidence="9 10">SEMIA 5080</strain>
    </source>
</reference>
<dbReference type="AlphaFoldDB" id="A0A837CGG8"/>
<organism evidence="9 10">
    <name type="scientific">Bradyrhizobium diazoefficiens SEMIA 5080</name>
    <dbReference type="NCBI Taxonomy" id="754504"/>
    <lineage>
        <taxon>Bacteria</taxon>
        <taxon>Pseudomonadati</taxon>
        <taxon>Pseudomonadota</taxon>
        <taxon>Alphaproteobacteria</taxon>
        <taxon>Hyphomicrobiales</taxon>
        <taxon>Nitrobacteraceae</taxon>
        <taxon>Bradyrhizobium</taxon>
    </lineage>
</organism>
<evidence type="ECO:0000313" key="10">
    <source>
        <dbReference type="Proteomes" id="UP000024900"/>
    </source>
</evidence>
<evidence type="ECO:0000256" key="6">
    <source>
        <dbReference type="ARBA" id="ARBA00022989"/>
    </source>
</evidence>
<dbReference type="SUPFAM" id="SSF82693">
    <property type="entry name" value="Multidrug efflux transporter AcrB pore domain, PN1, PN2, PC1 and PC2 subdomains"/>
    <property type="match status" value="3"/>
</dbReference>
<dbReference type="Gene3D" id="1.20.1640.10">
    <property type="entry name" value="Multidrug efflux transporter AcrB transmembrane domain"/>
    <property type="match status" value="2"/>
</dbReference>
<dbReference type="FunFam" id="1.20.1640.10:FF:000001">
    <property type="entry name" value="Efflux pump membrane transporter"/>
    <property type="match status" value="1"/>
</dbReference>
<evidence type="ECO:0000256" key="4">
    <source>
        <dbReference type="ARBA" id="ARBA00022519"/>
    </source>
</evidence>
<sequence length="1054" mass="113604">MPPLSDPARPDHFSKEKEIEIAAMAFTDIFIKRPVLSVVVSLLILLIGLRAAMVLPIRQYPKLSNTVINITTVYPGASADLIQGFITTPIEQAVASAEGVDYITSSSVLGTSTIQVYIKLNFDPNQALTEVLAKTNSVKYLIPKESNDPIVTKTTGQTTAVMYLGFSSEELSGSAISDYLTRVVQPVLSTVDGVASADILGGQTFAMRLWLDPVKMAGRNVSPADVAAAIAANNFQSAAGQTKGYLIVSNISTNTGLTDVNQFRKMIVKAKDGGFVRMEDIATVELAAQSTDASVAFNGEHAIFIGVQATPQGNPLTLVKGVRALFPELERNLPPSMKMKVAYDSTKFIQSSIDEVEKTLGEAVIIVIVVIFLFLASLRSVIIPVVTIPLSMIGVCTLMLAFGFSFNLLTLLAMVLAIGLVVDDAIVVVENIHRHLEEGKTPVQASLQGAREIVGPVVSMTITLAAVYAPIGFLGGLTGSLFREFAFTLAGSVIVSGVIALTLSPMMCSVLLKNTEEGRFAKAVNKVFGALTRWYGRRLDRSLDYKAITGLFAVTILGLVGFLYMHTSKELAPEEDQGIVFAVTKAPKYANIDYVDFYGEKLDEKFQKFPETDLRFVLNGINGPQGGIAGMLLKPWEERKRSSIQLKSLVQAELSKIEGVQAFAFNLPPLPGGPGGLPVQMVINSTAGFQTVYEQMEKLKDAARKSGMFIVSDSDLAYNQPNVQVTIDRTKAQDLGINMQNLGSTLAVLLGGNYVNRFNLEGRSYQVIPQVPRGNRLSPESLGGYYVTTNTGQQLPLSTVVSIRTKTDPNSLTHYNQLNSATFSAVPMPGVTVGAAVDFLEGEAKKLPQGFSHDYLADSRQYVQEGNQLAITFGFALIIIFLVLAAQFESLRDPLVIMISVPMAIVGALIPLFFGMATMNIYTQVGLLTLVGLITKHGILMVEFANELQVNERLDRRSAIEMSARIRLRPILMTTAAMVTGLIPLLTATGAGAASRFSIGLVVVAGMSIGTLFTLFVLPAVYVVLATDHRAAADSERNKQVNELDLGAKALRPT</sequence>
<keyword evidence="6 8" id="KW-1133">Transmembrane helix</keyword>
<evidence type="ECO:0000256" key="1">
    <source>
        <dbReference type="ARBA" id="ARBA00004429"/>
    </source>
</evidence>
<dbReference type="EMBL" id="ADOU02000004">
    <property type="protein sequence ID" value="KGJ68406.1"/>
    <property type="molecule type" value="Genomic_DNA"/>
</dbReference>
<dbReference type="GO" id="GO:0042910">
    <property type="term" value="F:xenobiotic transmembrane transporter activity"/>
    <property type="evidence" value="ECO:0007669"/>
    <property type="project" value="TreeGrafter"/>
</dbReference>
<feature type="transmembrane region" description="Helical" evidence="8">
    <location>
        <begin position="547"/>
        <end position="565"/>
    </location>
</feature>